<dbReference type="AlphaFoldDB" id="A0A2W4SFU4"/>
<sequence>MSGDICVIDSSPLILLGKIRQLELLEKLAAKIIVPETVLEEIRNGADKDPFSHNTITWVKSYLVANIAIPVSVVAWDVGPGESQVIAHCLLGGYRAVLDDGKARACASSHSVPLIGTLGMILRAKRKGLISSARPIVERLVAAGSFMDLELVEKALADIGE</sequence>
<evidence type="ECO:0000313" key="2">
    <source>
        <dbReference type="Proteomes" id="UP000249396"/>
    </source>
</evidence>
<protein>
    <submittedName>
        <fullName evidence="1">DUF3368 domain-containing protein</fullName>
    </submittedName>
</protein>
<dbReference type="Pfam" id="PF11848">
    <property type="entry name" value="DUF3368"/>
    <property type="match status" value="1"/>
</dbReference>
<comment type="caution">
    <text evidence="1">The sequence shown here is derived from an EMBL/GenBank/DDBJ whole genome shotgun (WGS) entry which is preliminary data.</text>
</comment>
<organism evidence="1 2">
    <name type="scientific">Candidatus Methylumidiphilus alinenensis</name>
    <dbReference type="NCBI Taxonomy" id="2202197"/>
    <lineage>
        <taxon>Bacteria</taxon>
        <taxon>Pseudomonadati</taxon>
        <taxon>Pseudomonadota</taxon>
        <taxon>Gammaproteobacteria</taxon>
        <taxon>Methylococcales</taxon>
        <taxon>Candidatus Methylumidiphilus</taxon>
    </lineage>
</organism>
<gene>
    <name evidence="1" type="ORF">DM484_28150</name>
</gene>
<proteinExistence type="predicted"/>
<dbReference type="EMBL" id="QJPH01000549">
    <property type="protein sequence ID" value="PZN70597.1"/>
    <property type="molecule type" value="Genomic_DNA"/>
</dbReference>
<evidence type="ECO:0000313" key="1">
    <source>
        <dbReference type="EMBL" id="PZN70597.1"/>
    </source>
</evidence>
<dbReference type="PANTHER" id="PTHR39550:SF1">
    <property type="entry name" value="SLL0658 PROTEIN"/>
    <property type="match status" value="1"/>
</dbReference>
<reference evidence="1 2" key="1">
    <citation type="journal article" date="2018" name="Aquat. Microb. Ecol.">
        <title>Gammaproteobacterial methanotrophs dominate.</title>
        <authorList>
            <person name="Rissanen A.J."/>
            <person name="Saarenheimo J."/>
            <person name="Tiirola M."/>
            <person name="Peura S."/>
            <person name="Aalto S.L."/>
            <person name="Karvinen A."/>
            <person name="Nykanen H."/>
        </authorList>
    </citation>
    <scope>NUCLEOTIDE SEQUENCE [LARGE SCALE GENOMIC DNA]</scope>
    <source>
        <strain evidence="1">AMbin10</strain>
    </source>
</reference>
<name>A0A2W4SFU4_9GAMM</name>
<dbReference type="Proteomes" id="UP000249396">
    <property type="component" value="Unassembled WGS sequence"/>
</dbReference>
<dbReference type="PANTHER" id="PTHR39550">
    <property type="entry name" value="SLL0658 PROTEIN"/>
    <property type="match status" value="1"/>
</dbReference>
<accession>A0A2W4SFU4</accession>
<dbReference type="InterPro" id="IPR021799">
    <property type="entry name" value="PIN-like_prokaryotic"/>
</dbReference>